<reference evidence="2" key="2">
    <citation type="submission" date="2015-01" db="EMBL/GenBank/DDBJ databases">
        <title>Evolutionary Origins and Diversification of the Mycorrhizal Mutualists.</title>
        <authorList>
            <consortium name="DOE Joint Genome Institute"/>
            <consortium name="Mycorrhizal Genomics Consortium"/>
            <person name="Kohler A."/>
            <person name="Kuo A."/>
            <person name="Nagy L.G."/>
            <person name="Floudas D."/>
            <person name="Copeland A."/>
            <person name="Barry K.W."/>
            <person name="Cichocki N."/>
            <person name="Veneault-Fourrey C."/>
            <person name="LaButti K."/>
            <person name="Lindquist E.A."/>
            <person name="Lipzen A."/>
            <person name="Lundell T."/>
            <person name="Morin E."/>
            <person name="Murat C."/>
            <person name="Riley R."/>
            <person name="Ohm R."/>
            <person name="Sun H."/>
            <person name="Tunlid A."/>
            <person name="Henrissat B."/>
            <person name="Grigoriev I.V."/>
            <person name="Hibbett D.S."/>
            <person name="Martin F."/>
        </authorList>
    </citation>
    <scope>NUCLEOTIDE SEQUENCE [LARGE SCALE GENOMIC DNA]</scope>
    <source>
        <strain evidence="2">Ve08.2h10</strain>
    </source>
</reference>
<accession>A0A0D0E3B6</accession>
<organism evidence="1 2">
    <name type="scientific">Paxillus rubicundulus Ve08.2h10</name>
    <dbReference type="NCBI Taxonomy" id="930991"/>
    <lineage>
        <taxon>Eukaryota</taxon>
        <taxon>Fungi</taxon>
        <taxon>Dikarya</taxon>
        <taxon>Basidiomycota</taxon>
        <taxon>Agaricomycotina</taxon>
        <taxon>Agaricomycetes</taxon>
        <taxon>Agaricomycetidae</taxon>
        <taxon>Boletales</taxon>
        <taxon>Paxilineae</taxon>
        <taxon>Paxillaceae</taxon>
        <taxon>Paxillus</taxon>
    </lineage>
</organism>
<evidence type="ECO:0000313" key="2">
    <source>
        <dbReference type="Proteomes" id="UP000054538"/>
    </source>
</evidence>
<dbReference type="EMBL" id="KN825386">
    <property type="protein sequence ID" value="KIK91455.1"/>
    <property type="molecule type" value="Genomic_DNA"/>
</dbReference>
<gene>
    <name evidence="1" type="ORF">PAXRUDRAFT_149473</name>
</gene>
<sequence>PTATKVDLPSTHGISSYLHKSFVRFIDQLKAELWSAATGCISTTTDLWSVGQTKATFLGITTHWIMVDEEALNWTLCMKVIAF</sequence>
<dbReference type="InParanoid" id="A0A0D0E3B6"/>
<proteinExistence type="predicted"/>
<evidence type="ECO:0000313" key="1">
    <source>
        <dbReference type="EMBL" id="KIK91455.1"/>
    </source>
</evidence>
<dbReference type="Proteomes" id="UP000054538">
    <property type="component" value="Unassembled WGS sequence"/>
</dbReference>
<protein>
    <submittedName>
        <fullName evidence="1">Uncharacterized protein</fullName>
    </submittedName>
</protein>
<dbReference type="HOGENOM" id="CLU_159043_0_0_1"/>
<name>A0A0D0E3B6_9AGAM</name>
<dbReference type="AlphaFoldDB" id="A0A0D0E3B6"/>
<reference evidence="1 2" key="1">
    <citation type="submission" date="2014-04" db="EMBL/GenBank/DDBJ databases">
        <authorList>
            <consortium name="DOE Joint Genome Institute"/>
            <person name="Kuo A."/>
            <person name="Kohler A."/>
            <person name="Jargeat P."/>
            <person name="Nagy L.G."/>
            <person name="Floudas D."/>
            <person name="Copeland A."/>
            <person name="Barry K.W."/>
            <person name="Cichocki N."/>
            <person name="Veneault-Fourrey C."/>
            <person name="LaButti K."/>
            <person name="Lindquist E.A."/>
            <person name="Lipzen A."/>
            <person name="Lundell T."/>
            <person name="Morin E."/>
            <person name="Murat C."/>
            <person name="Sun H."/>
            <person name="Tunlid A."/>
            <person name="Henrissat B."/>
            <person name="Grigoriev I.V."/>
            <person name="Hibbett D.S."/>
            <person name="Martin F."/>
            <person name="Nordberg H.P."/>
            <person name="Cantor M.N."/>
            <person name="Hua S.X."/>
        </authorList>
    </citation>
    <scope>NUCLEOTIDE SEQUENCE [LARGE SCALE GENOMIC DNA]</scope>
    <source>
        <strain evidence="1 2">Ve08.2h10</strain>
    </source>
</reference>
<feature type="non-terminal residue" evidence="1">
    <location>
        <position position="1"/>
    </location>
</feature>
<keyword evidence="2" id="KW-1185">Reference proteome</keyword>